<gene>
    <name evidence="1" type="ORF">BRO54_3469</name>
</gene>
<reference evidence="1 2" key="1">
    <citation type="submission" date="2016-11" db="EMBL/GenBank/DDBJ databases">
        <authorList>
            <person name="Kadnikov V."/>
            <person name="Nazina T."/>
        </authorList>
    </citation>
    <scope>NUCLEOTIDE SEQUENCE [LARGE SCALE GENOMIC DNA]</scope>
    <source>
        <strain evidence="1 2">1017</strain>
    </source>
</reference>
<dbReference type="EMBL" id="MQMG01000063">
    <property type="protein sequence ID" value="OKO88964.1"/>
    <property type="molecule type" value="Genomic_DNA"/>
</dbReference>
<sequence>MTNFQDPFGLEEGIHTDFQEDIRMQAAFSLIKFCQASGDCPIHHDEMLFIIYSPNKRTLDEAHVTLNEKLRFNAR</sequence>
<dbReference type="GO" id="GO:0051213">
    <property type="term" value="F:dioxygenase activity"/>
    <property type="evidence" value="ECO:0007669"/>
    <property type="project" value="UniProtKB-KW"/>
</dbReference>
<keyword evidence="1" id="KW-0223">Dioxygenase</keyword>
<name>A0A1Q5SLR3_9BACL</name>
<reference evidence="2" key="2">
    <citation type="submission" date="2017-01" db="EMBL/GenBank/DDBJ databases">
        <title>Genome sequencing and annotation of Geobacillus sp. 1017, a Hydrocarbon-Oxidizing Thermophilic Bacterium Isolated from a Heavy Oil Reservoir (China).</title>
        <authorList>
            <person name="Kadnikov V.V."/>
            <person name="Mardanov A.V."/>
            <person name="Poltaraus A.B."/>
            <person name="Sokolova D.S."/>
            <person name="Semenova E.M."/>
            <person name="Ravin N.V."/>
            <person name="Tourova T.P."/>
            <person name="Nazina T.N."/>
        </authorList>
    </citation>
    <scope>NUCLEOTIDE SEQUENCE [LARGE SCALE GENOMIC DNA]</scope>
    <source>
        <strain evidence="2">1017</strain>
    </source>
</reference>
<proteinExistence type="predicted"/>
<accession>A0A1Q5SLR3</accession>
<evidence type="ECO:0000313" key="2">
    <source>
        <dbReference type="Proteomes" id="UP000186030"/>
    </source>
</evidence>
<keyword evidence="1" id="KW-0560">Oxidoreductase</keyword>
<dbReference type="Proteomes" id="UP000186030">
    <property type="component" value="Unassembled WGS sequence"/>
</dbReference>
<protein>
    <submittedName>
        <fullName evidence="1">Tryptophan 2,3-dioxygenase</fullName>
    </submittedName>
</protein>
<dbReference type="AlphaFoldDB" id="A0A1Q5SLR3"/>
<organism evidence="1 2">
    <name type="scientific">Geobacillus proteiniphilus</name>
    <dbReference type="NCBI Taxonomy" id="860353"/>
    <lineage>
        <taxon>Bacteria</taxon>
        <taxon>Bacillati</taxon>
        <taxon>Bacillota</taxon>
        <taxon>Bacilli</taxon>
        <taxon>Bacillales</taxon>
        <taxon>Anoxybacillaceae</taxon>
        <taxon>Geobacillus</taxon>
    </lineage>
</organism>
<evidence type="ECO:0000313" key="1">
    <source>
        <dbReference type="EMBL" id="OKO88964.1"/>
    </source>
</evidence>
<comment type="caution">
    <text evidence="1">The sequence shown here is derived from an EMBL/GenBank/DDBJ whole genome shotgun (WGS) entry which is preliminary data.</text>
</comment>